<dbReference type="Proteomes" id="UP001383192">
    <property type="component" value="Unassembled WGS sequence"/>
</dbReference>
<name>A0AAW0BVR3_9AGAR</name>
<dbReference type="AlphaFoldDB" id="A0AAW0BVR3"/>
<dbReference type="InterPro" id="IPR036047">
    <property type="entry name" value="F-box-like_dom_sf"/>
</dbReference>
<dbReference type="Pfam" id="PF12937">
    <property type="entry name" value="F-box-like"/>
    <property type="match status" value="1"/>
</dbReference>
<gene>
    <name evidence="3" type="ORF">VNI00_014137</name>
</gene>
<dbReference type="CDD" id="cd09917">
    <property type="entry name" value="F-box_SF"/>
    <property type="match status" value="1"/>
</dbReference>
<accession>A0AAW0BVR3</accession>
<dbReference type="EMBL" id="JAYKXP010000076">
    <property type="protein sequence ID" value="KAK7030393.1"/>
    <property type="molecule type" value="Genomic_DNA"/>
</dbReference>
<reference evidence="3 4" key="1">
    <citation type="submission" date="2024-01" db="EMBL/GenBank/DDBJ databases">
        <title>A draft genome for a cacao thread blight-causing isolate of Paramarasmius palmivorus.</title>
        <authorList>
            <person name="Baruah I.K."/>
            <person name="Bukari Y."/>
            <person name="Amoako-Attah I."/>
            <person name="Meinhardt L.W."/>
            <person name="Bailey B.A."/>
            <person name="Cohen S.P."/>
        </authorList>
    </citation>
    <scope>NUCLEOTIDE SEQUENCE [LARGE SCALE GENOMIC DNA]</scope>
    <source>
        <strain evidence="3 4">GH-12</strain>
    </source>
</reference>
<feature type="compositionally biased region" description="Basic residues" evidence="1">
    <location>
        <begin position="37"/>
        <end position="54"/>
    </location>
</feature>
<organism evidence="3 4">
    <name type="scientific">Paramarasmius palmivorus</name>
    <dbReference type="NCBI Taxonomy" id="297713"/>
    <lineage>
        <taxon>Eukaryota</taxon>
        <taxon>Fungi</taxon>
        <taxon>Dikarya</taxon>
        <taxon>Basidiomycota</taxon>
        <taxon>Agaricomycotina</taxon>
        <taxon>Agaricomycetes</taxon>
        <taxon>Agaricomycetidae</taxon>
        <taxon>Agaricales</taxon>
        <taxon>Marasmiineae</taxon>
        <taxon>Marasmiaceae</taxon>
        <taxon>Paramarasmius</taxon>
    </lineage>
</organism>
<evidence type="ECO:0000256" key="1">
    <source>
        <dbReference type="SAM" id="MobiDB-lite"/>
    </source>
</evidence>
<evidence type="ECO:0000259" key="2">
    <source>
        <dbReference type="PROSITE" id="PS50181"/>
    </source>
</evidence>
<protein>
    <recommendedName>
        <fullName evidence="2">F-box domain-containing protein</fullName>
    </recommendedName>
</protein>
<dbReference type="InterPro" id="IPR001810">
    <property type="entry name" value="F-box_dom"/>
</dbReference>
<feature type="domain" description="F-box" evidence="2">
    <location>
        <begin position="58"/>
        <end position="107"/>
    </location>
</feature>
<keyword evidence="4" id="KW-1185">Reference proteome</keyword>
<comment type="caution">
    <text evidence="3">The sequence shown here is derived from an EMBL/GenBank/DDBJ whole genome shotgun (WGS) entry which is preliminary data.</text>
</comment>
<dbReference type="PROSITE" id="PS50181">
    <property type="entry name" value="FBOX"/>
    <property type="match status" value="1"/>
</dbReference>
<sequence length="561" mass="64168">MSVESSRRKSTRLQSKASQNYKYLFDDGAEEEDVPKRSTKRARTSRKGKGKSKNVGKLSTLPKMPMDILFLIFSFLPPQSLLSLTRVNHVFRDTLLSKSSVSVWITMRNTYQVPKPSEDLSEPEWAKLLFDGTRCQVCGAKGVTRVDFILQRRICYGCVRHNGVSAGRFNSAFWGEDDSVLEYVIPTPGYGGYSPTMYYNLSEVEIVLSELSRRRGPDLEAYIKRRQAYNQRLQDHAVLCNKWLRSCEVERAQEAAQLSRSREEAVKQRLLEMGYSEEDARSADYEVNAVYRSAPLTERSWTGMRPALLSHIHRGRLKRLLFEQETELASRCELVQKRLLEHRISLPPKEWQQLPSLQFICALPSLRDLLARPDRQVVTDIEVDTAFAAIPEEIEAWLSQLKSSVGEEIDQINRMVYKERGYRYDVARPHFKMAQEEFDSLVPTPGQQSLEMATTWVSCLACRKSWSTLSTAIRHSCGRVTSSQSERATFGVSTMLPVITLLQLSGMDIISTTADEMDDKGVVFRCTRKDRHRVRSGSDADFIGTWRSFVGQLWKLSTDIH</sequence>
<dbReference type="SUPFAM" id="SSF81383">
    <property type="entry name" value="F-box domain"/>
    <property type="match status" value="1"/>
</dbReference>
<proteinExistence type="predicted"/>
<evidence type="ECO:0000313" key="3">
    <source>
        <dbReference type="EMBL" id="KAK7030393.1"/>
    </source>
</evidence>
<feature type="region of interest" description="Disordered" evidence="1">
    <location>
        <begin position="30"/>
        <end position="58"/>
    </location>
</feature>
<dbReference type="SMART" id="SM00256">
    <property type="entry name" value="FBOX"/>
    <property type="match status" value="1"/>
</dbReference>
<evidence type="ECO:0000313" key="4">
    <source>
        <dbReference type="Proteomes" id="UP001383192"/>
    </source>
</evidence>